<comment type="caution">
    <text evidence="1">The sequence shown here is derived from an EMBL/GenBank/DDBJ whole genome shotgun (WGS) entry which is preliminary data.</text>
</comment>
<dbReference type="EMBL" id="JBBMQS010000001">
    <property type="protein sequence ID" value="MEM5496301.1"/>
    <property type="molecule type" value="Genomic_DNA"/>
</dbReference>
<evidence type="ECO:0000313" key="1">
    <source>
        <dbReference type="EMBL" id="MEM5496301.1"/>
    </source>
</evidence>
<keyword evidence="2" id="KW-1185">Reference proteome</keyword>
<dbReference type="Proteomes" id="UP001461163">
    <property type="component" value="Unassembled WGS sequence"/>
</dbReference>
<organism evidence="1 2">
    <name type="scientific">Paraglaciecola mesophila</name>
    <dbReference type="NCBI Taxonomy" id="197222"/>
    <lineage>
        <taxon>Bacteria</taxon>
        <taxon>Pseudomonadati</taxon>
        <taxon>Pseudomonadota</taxon>
        <taxon>Gammaproteobacteria</taxon>
        <taxon>Alteromonadales</taxon>
        <taxon>Alteromonadaceae</taxon>
        <taxon>Paraglaciecola</taxon>
    </lineage>
</organism>
<evidence type="ECO:0008006" key="3">
    <source>
        <dbReference type="Google" id="ProtNLM"/>
    </source>
</evidence>
<dbReference type="RefSeq" id="WP_039987490.1">
    <property type="nucleotide sequence ID" value="NZ_JBBMQS010000001.1"/>
</dbReference>
<reference evidence="1 2" key="1">
    <citation type="submission" date="2024-03" db="EMBL/GenBank/DDBJ databases">
        <title>Community enrichment and isolation of bacterial strains for fucoidan degradation.</title>
        <authorList>
            <person name="Sichert A."/>
        </authorList>
    </citation>
    <scope>NUCLEOTIDE SEQUENCE [LARGE SCALE GENOMIC DNA]</scope>
    <source>
        <strain evidence="1 2">AS12</strain>
    </source>
</reference>
<accession>A0ABU9SQZ4</accession>
<evidence type="ECO:0000313" key="2">
    <source>
        <dbReference type="Proteomes" id="UP001461163"/>
    </source>
</evidence>
<name>A0ABU9SQZ4_9ALTE</name>
<proteinExistence type="predicted"/>
<sequence>MYRLLILPLILISTLLYGQNTMLWPSLSDYKYTSGRQATEDDINLGAAVFMLQVEGKNIGKPIDIIIPQYAIHIDQETGEKTKVIIIQAEETDDSQVIGAINIQTDEFIAALKFEFEFLGNKKPSAE</sequence>
<protein>
    <recommendedName>
        <fullName evidence="3">PRC-barrel domain-containing protein</fullName>
    </recommendedName>
</protein>
<gene>
    <name evidence="1" type="ORF">WNY77_02715</name>
</gene>